<keyword evidence="2" id="KW-1185">Reference proteome</keyword>
<evidence type="ECO:0000313" key="2">
    <source>
        <dbReference type="Proteomes" id="UP000648801"/>
    </source>
</evidence>
<dbReference type="AlphaFoldDB" id="A0A916W9E9"/>
<accession>A0A916W9E9</accession>
<dbReference type="Proteomes" id="UP000648801">
    <property type="component" value="Unassembled WGS sequence"/>
</dbReference>
<dbReference type="Pfam" id="PF09411">
    <property type="entry name" value="PagL"/>
    <property type="match status" value="1"/>
</dbReference>
<dbReference type="InterPro" id="IPR018550">
    <property type="entry name" value="Lipid-A_deacylase-rel"/>
</dbReference>
<gene>
    <name evidence="1" type="ORF">GCM10011507_31480</name>
</gene>
<comment type="caution">
    <text evidence="1">The sequence shown here is derived from an EMBL/GenBank/DDBJ whole genome shotgun (WGS) entry which is preliminary data.</text>
</comment>
<evidence type="ECO:0000313" key="1">
    <source>
        <dbReference type="EMBL" id="GGA77922.1"/>
    </source>
</evidence>
<name>A0A916W9E9_9BACT</name>
<sequence>MAAPVVLCFASVLTAQVQSARDAVLANNGGTAGTTVAVSPGKQPVESEIATAGMISYGNYRIFGAAPRANIWTMGVEYDRHSWGRFLKAQIDYVVEILPVAILSEPAKENFWGGPLSPNQQLVPGLGISPFGFRFLWRSNMKVKPYMMGKAGGIFFPKKILSPASSYANFNFQGDFGLEISMTERTELRVDPVVYFHVSNGYFAASNPGFDQLGAKIGISYHLGRWRGGR</sequence>
<reference evidence="1" key="2">
    <citation type="submission" date="2020-09" db="EMBL/GenBank/DDBJ databases">
        <authorList>
            <person name="Sun Q."/>
            <person name="Zhou Y."/>
        </authorList>
    </citation>
    <scope>NUCLEOTIDE SEQUENCE</scope>
    <source>
        <strain evidence="1">CGMCC 1.15447</strain>
    </source>
</reference>
<proteinExistence type="predicted"/>
<dbReference type="EMBL" id="BMJB01000003">
    <property type="protein sequence ID" value="GGA77922.1"/>
    <property type="molecule type" value="Genomic_DNA"/>
</dbReference>
<dbReference type="Gene3D" id="2.40.160.20">
    <property type="match status" value="1"/>
</dbReference>
<organism evidence="1 2">
    <name type="scientific">Edaphobacter acidisoli</name>
    <dbReference type="NCBI Taxonomy" id="2040573"/>
    <lineage>
        <taxon>Bacteria</taxon>
        <taxon>Pseudomonadati</taxon>
        <taxon>Acidobacteriota</taxon>
        <taxon>Terriglobia</taxon>
        <taxon>Terriglobales</taxon>
        <taxon>Acidobacteriaceae</taxon>
        <taxon>Edaphobacter</taxon>
    </lineage>
</organism>
<reference evidence="1" key="1">
    <citation type="journal article" date="2014" name="Int. J. Syst. Evol. Microbiol.">
        <title>Complete genome sequence of Corynebacterium casei LMG S-19264T (=DSM 44701T), isolated from a smear-ripened cheese.</title>
        <authorList>
            <consortium name="US DOE Joint Genome Institute (JGI-PGF)"/>
            <person name="Walter F."/>
            <person name="Albersmeier A."/>
            <person name="Kalinowski J."/>
            <person name="Ruckert C."/>
        </authorList>
    </citation>
    <scope>NUCLEOTIDE SEQUENCE</scope>
    <source>
        <strain evidence="1">CGMCC 1.15447</strain>
    </source>
</reference>
<protein>
    <submittedName>
        <fullName evidence="1">Uncharacterized protein</fullName>
    </submittedName>
</protein>